<feature type="compositionally biased region" description="Basic residues" evidence="1">
    <location>
        <begin position="200"/>
        <end position="209"/>
    </location>
</feature>
<gene>
    <name evidence="2" type="ORF">AVEN_54613_1</name>
</gene>
<evidence type="ECO:0000313" key="2">
    <source>
        <dbReference type="EMBL" id="GBL92968.1"/>
    </source>
</evidence>
<accession>A0A4Y2BLM3</accession>
<evidence type="ECO:0000313" key="3">
    <source>
        <dbReference type="Proteomes" id="UP000499080"/>
    </source>
</evidence>
<feature type="region of interest" description="Disordered" evidence="1">
    <location>
        <begin position="199"/>
        <end position="218"/>
    </location>
</feature>
<comment type="caution">
    <text evidence="2">The sequence shown here is derived from an EMBL/GenBank/DDBJ whole genome shotgun (WGS) entry which is preliminary data.</text>
</comment>
<dbReference type="Proteomes" id="UP000499080">
    <property type="component" value="Unassembled WGS sequence"/>
</dbReference>
<keyword evidence="3" id="KW-1185">Reference proteome</keyword>
<dbReference type="AlphaFoldDB" id="A0A4Y2BLM3"/>
<evidence type="ECO:0000256" key="1">
    <source>
        <dbReference type="SAM" id="MobiDB-lite"/>
    </source>
</evidence>
<organism evidence="2 3">
    <name type="scientific">Araneus ventricosus</name>
    <name type="common">Orbweaver spider</name>
    <name type="synonym">Epeira ventricosa</name>
    <dbReference type="NCBI Taxonomy" id="182803"/>
    <lineage>
        <taxon>Eukaryota</taxon>
        <taxon>Metazoa</taxon>
        <taxon>Ecdysozoa</taxon>
        <taxon>Arthropoda</taxon>
        <taxon>Chelicerata</taxon>
        <taxon>Arachnida</taxon>
        <taxon>Araneae</taxon>
        <taxon>Araneomorphae</taxon>
        <taxon>Entelegynae</taxon>
        <taxon>Araneoidea</taxon>
        <taxon>Araneidae</taxon>
        <taxon>Araneus</taxon>
    </lineage>
</organism>
<proteinExistence type="predicted"/>
<protein>
    <submittedName>
        <fullName evidence="2">Uncharacterized protein</fullName>
    </submittedName>
</protein>
<reference evidence="2 3" key="1">
    <citation type="journal article" date="2019" name="Sci. Rep.">
        <title>Orb-weaving spider Araneus ventricosus genome elucidates the spidroin gene catalogue.</title>
        <authorList>
            <person name="Kono N."/>
            <person name="Nakamura H."/>
            <person name="Ohtoshi R."/>
            <person name="Moran D.A.P."/>
            <person name="Shinohara A."/>
            <person name="Yoshida Y."/>
            <person name="Fujiwara M."/>
            <person name="Mori M."/>
            <person name="Tomita M."/>
            <person name="Arakawa K."/>
        </authorList>
    </citation>
    <scope>NUCLEOTIDE SEQUENCE [LARGE SCALE GENOMIC DNA]</scope>
</reference>
<name>A0A4Y2BLM3_ARAVE</name>
<sequence length="248" mass="28654">MSITMQEDDTITQHARRLRQMASRWTCDYFLLPELKEHLSGTRFSSDFSMGREHLSGTGLMGREHLSGTGLMGREAELNKLVLRSDRYLNRFATETFLCGLFPENRYVTSSCIQISKVPSEPRVSPTSRSSPHFLVLKTEESINFFGSTNSFIHCFGNFHWPSHGRGHPNSRPFPSTLEYYKRRHNYYYQRWQTKVQGAHVHRNSRRSKQTGGRSPRADSRCIRLANMTFTHLCLKTQQSLGLTLQST</sequence>
<dbReference type="EMBL" id="BGPR01000090">
    <property type="protein sequence ID" value="GBL92968.1"/>
    <property type="molecule type" value="Genomic_DNA"/>
</dbReference>